<dbReference type="InterPro" id="IPR021647">
    <property type="entry name" value="CusF_Ec"/>
</dbReference>
<dbReference type="RefSeq" id="WP_116565633.1">
    <property type="nucleotide sequence ID" value="NZ_QDKP01000018.1"/>
</dbReference>
<sequence length="109" mass="10989">MKVLAIVGGLAALVLLAQPAVAQTDDHAGHVGHAAPAAASAIEAVGVVRAVNAKAGKVTLAHEAIPALKWPPMTMAFKVADPALLKDLAVGTKVRFKLDGQTIVGLTAL</sequence>
<dbReference type="Gene3D" id="2.40.50.320">
    <property type="entry name" value="Copper binding periplasmic protein CusF"/>
    <property type="match status" value="1"/>
</dbReference>
<comment type="caution">
    <text evidence="2">The sequence shown here is derived from an EMBL/GenBank/DDBJ whole genome shotgun (WGS) entry which is preliminary data.</text>
</comment>
<protein>
    <submittedName>
        <fullName evidence="2">Copper-binding protein</fullName>
    </submittedName>
</protein>
<reference evidence="2 3" key="1">
    <citation type="submission" date="2018-04" db="EMBL/GenBank/DDBJ databases">
        <title>The genome sequence of Caulobacter sp. 736.</title>
        <authorList>
            <person name="Gao J."/>
            <person name="Sun J."/>
        </authorList>
    </citation>
    <scope>NUCLEOTIDE SEQUENCE [LARGE SCALE GENOMIC DNA]</scope>
    <source>
        <strain evidence="2 3">736</strain>
    </source>
</reference>
<evidence type="ECO:0000313" key="2">
    <source>
        <dbReference type="EMBL" id="PVM85757.1"/>
    </source>
</evidence>
<feature type="signal peptide" evidence="1">
    <location>
        <begin position="1"/>
        <end position="22"/>
    </location>
</feature>
<accession>A0A2T9JPX1</accession>
<feature type="chain" id="PRO_5015632663" evidence="1">
    <location>
        <begin position="23"/>
        <end position="109"/>
    </location>
</feature>
<dbReference type="Proteomes" id="UP000244913">
    <property type="component" value="Unassembled WGS sequence"/>
</dbReference>
<keyword evidence="1" id="KW-0732">Signal</keyword>
<evidence type="ECO:0000313" key="3">
    <source>
        <dbReference type="Proteomes" id="UP000244913"/>
    </source>
</evidence>
<dbReference type="EMBL" id="QDKP01000018">
    <property type="protein sequence ID" value="PVM85757.1"/>
    <property type="molecule type" value="Genomic_DNA"/>
</dbReference>
<keyword evidence="3" id="KW-1185">Reference proteome</keyword>
<name>A0A2T9JPX1_9CAUL</name>
<dbReference type="InterPro" id="IPR042230">
    <property type="entry name" value="CusF_sf"/>
</dbReference>
<organism evidence="2 3">
    <name type="scientific">Caulobacter radicis</name>
    <dbReference type="NCBI Taxonomy" id="2172650"/>
    <lineage>
        <taxon>Bacteria</taxon>
        <taxon>Pseudomonadati</taxon>
        <taxon>Pseudomonadota</taxon>
        <taxon>Alphaproteobacteria</taxon>
        <taxon>Caulobacterales</taxon>
        <taxon>Caulobacteraceae</taxon>
        <taxon>Caulobacter</taxon>
    </lineage>
</organism>
<dbReference type="AlphaFoldDB" id="A0A2T9JPX1"/>
<dbReference type="Pfam" id="PF11604">
    <property type="entry name" value="CusF_Ec"/>
    <property type="match status" value="1"/>
</dbReference>
<gene>
    <name evidence="2" type="ORF">DDF65_06360</name>
</gene>
<evidence type="ECO:0000256" key="1">
    <source>
        <dbReference type="SAM" id="SignalP"/>
    </source>
</evidence>
<proteinExistence type="predicted"/>